<organism evidence="1">
    <name type="scientific">hydrothermal vent metagenome</name>
    <dbReference type="NCBI Taxonomy" id="652676"/>
    <lineage>
        <taxon>unclassified sequences</taxon>
        <taxon>metagenomes</taxon>
        <taxon>ecological metagenomes</taxon>
    </lineage>
</organism>
<dbReference type="AlphaFoldDB" id="A0A3B0UZY0"/>
<feature type="non-terminal residue" evidence="1">
    <location>
        <position position="1"/>
    </location>
</feature>
<protein>
    <submittedName>
        <fullName evidence="1">Uncharacterized protein</fullName>
    </submittedName>
</protein>
<gene>
    <name evidence="1" type="ORF">MNBD_CPR01-171</name>
</gene>
<accession>A0A3B0UZY0</accession>
<name>A0A3B0UZY0_9ZZZZ</name>
<evidence type="ECO:0000313" key="1">
    <source>
        <dbReference type="EMBL" id="VAW32062.1"/>
    </source>
</evidence>
<dbReference type="EMBL" id="UOEV01000019">
    <property type="protein sequence ID" value="VAW32062.1"/>
    <property type="molecule type" value="Genomic_DNA"/>
</dbReference>
<proteinExistence type="predicted"/>
<sequence>QFGFHETKNLTEMPPYFRRISRLFQLFTRFRNQPEYLAIMVYDGGVVVEGETAVK</sequence>
<reference evidence="1" key="1">
    <citation type="submission" date="2018-06" db="EMBL/GenBank/DDBJ databases">
        <authorList>
            <person name="Zhirakovskaya E."/>
        </authorList>
    </citation>
    <scope>NUCLEOTIDE SEQUENCE</scope>
</reference>